<feature type="binding site" evidence="23">
    <location>
        <position position="951"/>
    </location>
    <ligand>
        <name>S-adenosyl-L-methionine</name>
        <dbReference type="ChEBI" id="CHEBI:59789"/>
    </ligand>
</feature>
<feature type="binding site" evidence="23">
    <location>
        <begin position="760"/>
        <end position="764"/>
    </location>
    <ligand>
        <name>methylcob(III)alamin</name>
        <dbReference type="ChEBI" id="CHEBI:28115"/>
    </ligand>
</feature>
<dbReference type="InterPro" id="IPR033706">
    <property type="entry name" value="Met_synthase_B12-bd"/>
</dbReference>
<dbReference type="Pfam" id="PF02574">
    <property type="entry name" value="S-methyl_trans"/>
    <property type="match status" value="1"/>
</dbReference>
<dbReference type="SMART" id="SM01018">
    <property type="entry name" value="B12-binding_2"/>
    <property type="match status" value="1"/>
</dbReference>
<dbReference type="Gene3D" id="3.20.20.20">
    <property type="entry name" value="Dihydropteroate synthase-like"/>
    <property type="match status" value="1"/>
</dbReference>
<organism evidence="30 31">
    <name type="scientific">Propionivibrio dicarboxylicus</name>
    <dbReference type="NCBI Taxonomy" id="83767"/>
    <lineage>
        <taxon>Bacteria</taxon>
        <taxon>Pseudomonadati</taxon>
        <taxon>Pseudomonadota</taxon>
        <taxon>Betaproteobacteria</taxon>
        <taxon>Rhodocyclales</taxon>
        <taxon>Rhodocyclaceae</taxon>
        <taxon>Propionivibrio</taxon>
    </lineage>
</organism>
<evidence type="ECO:0000256" key="24">
    <source>
        <dbReference type="PROSITE-ProRule" id="PRU00333"/>
    </source>
</evidence>
<dbReference type="FunFam" id="1.10.1240.10:FF:000001">
    <property type="entry name" value="Methionine synthase"/>
    <property type="match status" value="1"/>
</dbReference>
<evidence type="ECO:0000256" key="16">
    <source>
        <dbReference type="ARBA" id="ARBA00023167"/>
    </source>
</evidence>
<dbReference type="NCBIfam" id="NF007024">
    <property type="entry name" value="PRK09490.1"/>
    <property type="match status" value="1"/>
</dbReference>
<dbReference type="GO" id="GO:0032259">
    <property type="term" value="P:methylation"/>
    <property type="evidence" value="ECO:0007669"/>
    <property type="project" value="UniProtKB-KW"/>
</dbReference>
<dbReference type="EMBL" id="FNCY01000001">
    <property type="protein sequence ID" value="SDG62505.1"/>
    <property type="molecule type" value="Genomic_DNA"/>
</dbReference>
<dbReference type="Gene3D" id="3.40.50.280">
    <property type="entry name" value="Cobalamin-binding domain"/>
    <property type="match status" value="1"/>
</dbReference>
<evidence type="ECO:0000256" key="1">
    <source>
        <dbReference type="ARBA" id="ARBA00001700"/>
    </source>
</evidence>
<evidence type="ECO:0000256" key="12">
    <source>
        <dbReference type="ARBA" id="ARBA00022691"/>
    </source>
</evidence>
<dbReference type="Proteomes" id="UP000198607">
    <property type="component" value="Unassembled WGS sequence"/>
</dbReference>
<dbReference type="PROSITE" id="PS50974">
    <property type="entry name" value="ADOMET_ACTIVATION"/>
    <property type="match status" value="1"/>
</dbReference>
<evidence type="ECO:0000256" key="13">
    <source>
        <dbReference type="ARBA" id="ARBA00022723"/>
    </source>
</evidence>
<evidence type="ECO:0000256" key="9">
    <source>
        <dbReference type="ARBA" id="ARBA00022605"/>
    </source>
</evidence>
<dbReference type="SUPFAM" id="SSF47644">
    <property type="entry name" value="Methionine synthase domain"/>
    <property type="match status" value="1"/>
</dbReference>
<dbReference type="SUPFAM" id="SSF51717">
    <property type="entry name" value="Dihydropteroate synthetase-like"/>
    <property type="match status" value="1"/>
</dbReference>
<dbReference type="InterPro" id="IPR003726">
    <property type="entry name" value="HCY_dom"/>
</dbReference>
<dbReference type="PROSITE" id="PS50970">
    <property type="entry name" value="HCY"/>
    <property type="match status" value="1"/>
</dbReference>
<feature type="domain" description="AdoMet activation" evidence="27">
    <location>
        <begin position="900"/>
        <end position="1226"/>
    </location>
</feature>
<reference evidence="30 31" key="1">
    <citation type="submission" date="2016-10" db="EMBL/GenBank/DDBJ databases">
        <authorList>
            <person name="de Groot N.N."/>
        </authorList>
    </citation>
    <scope>NUCLEOTIDE SEQUENCE [LARGE SCALE GENOMIC DNA]</scope>
    <source>
        <strain evidence="30 31">DSM 5885</strain>
    </source>
</reference>
<dbReference type="InterPro" id="IPR011005">
    <property type="entry name" value="Dihydropteroate_synth-like_sf"/>
</dbReference>
<evidence type="ECO:0000256" key="4">
    <source>
        <dbReference type="ARBA" id="ARBA00005178"/>
    </source>
</evidence>
<dbReference type="Gene3D" id="1.10.288.10">
    <property type="entry name" value="Cobalamin-dependent Methionine Synthase, domain 2"/>
    <property type="match status" value="1"/>
</dbReference>
<dbReference type="FunFam" id="3.40.50.280:FF:000001">
    <property type="entry name" value="Methionine synthase"/>
    <property type="match status" value="1"/>
</dbReference>
<evidence type="ECO:0000259" key="28">
    <source>
        <dbReference type="PROSITE" id="PS51332"/>
    </source>
</evidence>
<keyword evidence="15 21" id="KW-0862">Zinc</keyword>
<comment type="catalytic activity">
    <reaction evidence="1 21">
        <text>(6S)-5-methyl-5,6,7,8-tetrahydrofolate + L-homocysteine = (6S)-5,6,7,8-tetrahydrofolate + L-methionine</text>
        <dbReference type="Rhea" id="RHEA:11172"/>
        <dbReference type="ChEBI" id="CHEBI:18608"/>
        <dbReference type="ChEBI" id="CHEBI:57453"/>
        <dbReference type="ChEBI" id="CHEBI:57844"/>
        <dbReference type="ChEBI" id="CHEBI:58199"/>
        <dbReference type="EC" id="2.1.1.13"/>
    </reaction>
</comment>
<keyword evidence="10 21" id="KW-0846">Cobalamin</keyword>
<feature type="binding site" evidence="22 24">
    <location>
        <position position="248"/>
    </location>
    <ligand>
        <name>Zn(2+)</name>
        <dbReference type="ChEBI" id="CHEBI:29105"/>
    </ligand>
</feature>
<feature type="binding site" evidence="22 24">
    <location>
        <position position="311"/>
    </location>
    <ligand>
        <name>Zn(2+)</name>
        <dbReference type="ChEBI" id="CHEBI:29105"/>
    </ligand>
</feature>
<dbReference type="SUPFAM" id="SSF56507">
    <property type="entry name" value="Methionine synthase activation domain-like"/>
    <property type="match status" value="1"/>
</dbReference>
<evidence type="ECO:0000256" key="21">
    <source>
        <dbReference type="PIRNR" id="PIRNR000381"/>
    </source>
</evidence>
<dbReference type="PROSITE" id="PS51337">
    <property type="entry name" value="B12_BINDING_NTER"/>
    <property type="match status" value="1"/>
</dbReference>
<dbReference type="OrthoDB" id="9803687at2"/>
<feature type="binding site" evidence="23">
    <location>
        <position position="812"/>
    </location>
    <ligand>
        <name>methylcob(III)alamin</name>
        <dbReference type="ChEBI" id="CHEBI:28115"/>
    </ligand>
</feature>
<dbReference type="InterPro" id="IPR036594">
    <property type="entry name" value="Meth_synthase_dom"/>
</dbReference>
<dbReference type="Gene3D" id="1.10.1240.10">
    <property type="entry name" value="Methionine synthase domain"/>
    <property type="match status" value="1"/>
</dbReference>
<feature type="binding site" evidence="23">
    <location>
        <position position="696"/>
    </location>
    <ligand>
        <name>methylcob(III)alamin</name>
        <dbReference type="ChEBI" id="CHEBI:28115"/>
    </ligand>
</feature>
<gene>
    <name evidence="30" type="ORF">SAMN05660652_00283</name>
</gene>
<protein>
    <recommendedName>
        <fullName evidence="7 20">Methionine synthase</fullName>
        <ecNumber evidence="6 20">2.1.1.13</ecNumber>
    </recommendedName>
    <alternativeName>
        <fullName evidence="19 21">5-methyltetrahydrofolate--homocysteine methyltransferase</fullName>
    </alternativeName>
</protein>
<dbReference type="CDD" id="cd02069">
    <property type="entry name" value="methionine_synthase_B12_BD"/>
    <property type="match status" value="1"/>
</dbReference>
<evidence type="ECO:0000256" key="2">
    <source>
        <dbReference type="ARBA" id="ARBA00001947"/>
    </source>
</evidence>
<comment type="domain">
    <text evidence="21">Modular enzyme with four functionally distinct domains. The isolated Hcy-binding domain catalyzes methyl transfer from free methylcobalamin to homocysteine. The Hcy-binding domain in association with the pterin-binding domain catalyzes the methylation of cob(I)alamin by methyltetrahydrofolate and the methylation of homocysteine. The B12-binding domain binds the cofactor. The AdoMet activation domain binds S-adenosyl-L-methionine. Under aerobic conditions cob(I)alamin can be converted to inactive cob(II)alamin. Reductive methylation by S-adenosyl-L-methionine and flavodoxin regenerates methylcobalamin.</text>
</comment>
<evidence type="ECO:0000256" key="19">
    <source>
        <dbReference type="ARBA" id="ARBA00031040"/>
    </source>
</evidence>
<dbReference type="FunFam" id="3.20.20.330:FF:000001">
    <property type="entry name" value="Methionine synthase"/>
    <property type="match status" value="1"/>
</dbReference>
<dbReference type="InterPro" id="IPR000489">
    <property type="entry name" value="Pterin-binding_dom"/>
</dbReference>
<sequence>MQPDRTAELASLLQDRLLILDGAMGTMIQRRQLQEADYRGSRFADHPSDLKGNNDLLLLTRPDVIRDIHGEYLAAGADIVETCTFNATSLSQADYKLEHLAYELNVAGARLAREVCDEFSAKTPAKPRFVAGVVGPTSRTASISPDVNDPGYRNVSFEQLVEAYTDAIRGLTDGGADILLVETVFDTLNAKAALFAIEQFFDTIGRRWPVMISGTITDASGRTLSGQTAEAFWNSLRHIKPLSFGLNCALGAKELRQYVEELARVCDCHVSAHPNAGLPNAFGGYDETPDMLADEIADWARHGFVNIVGGCCGTSPDHIAAIGHKVAGLAPRTLPDIEKKLRLSGLEPFNVGKDSLFVNVGERTNVTGSRAFARMILEGRFDDALAVARQQVENGAQVIDINMDEAMLDSRAAMERFLKLIASEPDISRVPVMIDSSKWEVIEAGLRCIQGKGIVNSISMKEGEASFLDHARLALRYGAAVVVMAFDEKGQADTYTRKIEICQRAYTLLTGIGFPAEDIIFDPNIFAIATGIEEHNNYAVDFIEACRWIRANLPYAQISGGVSNVSFSFRGNDAVREAIHTVFLYHAVRAGLSMGIVNAGMLGVYDDLDPELRARVEAVVLNTASDAGEKLVEFAQTVKEGKAKESGVDLAWRAQPVEKRLEHALVKGITDFVVADTEECRAGLAAQGRPPLGVIEGPLMSGMNVVGDLFGAGKMFLPQVVKSARVMKQAVAHLVPFIEEEKRRSGAASKGRIVLATVKGDVHDIGKNIVGVVLGCNGYEVIDIGVMVSCDKILNAAREHGAQAIGLSGLITPSLEEMTHVAAEMQRQGFEVPLLIGGATTSRAHTAIKIAPSYDGTVIYVPDASRAVGVVTRLLSEEQSADYRREIADDYARVREQHGAKKGVTLVTLADARANRLAWNEDAGYRPVAPAEPGRHVLRDIDLATLARHIDWGPFFQTWDLAGAFPRILDDAVVGEAARAVYADGQEMLRQIIAERWLTANAVFGLYPANAVGDAIEIYSDAARTQTAMVWHTLRQQHERPAGKPHYALADFIAGKGTPDWVGAFAVTAGIGIERKLEEFAAAHDDYRAIMLKALADRLAEACAEWLHREVRTRYWGYAKAEALDNDALIREEYVGIRPAPGYPACPDHRTKGPLFDLLDAPTNAGMALTESFAMTPAASVSGFYFAHPQARYFAVPKIGSDQLEDWAQRNAMALADAERWLAPIR</sequence>
<evidence type="ECO:0000256" key="14">
    <source>
        <dbReference type="ARBA" id="ARBA00022737"/>
    </source>
</evidence>
<evidence type="ECO:0000256" key="22">
    <source>
        <dbReference type="PIRSR" id="PIRSR000381-1"/>
    </source>
</evidence>
<evidence type="ECO:0000256" key="11">
    <source>
        <dbReference type="ARBA" id="ARBA00022679"/>
    </source>
</evidence>
<dbReference type="PANTHER" id="PTHR45833">
    <property type="entry name" value="METHIONINE SYNTHASE"/>
    <property type="match status" value="1"/>
</dbReference>
<proteinExistence type="inferred from homology"/>
<feature type="domain" description="Pterin-binding" evidence="26">
    <location>
        <begin position="357"/>
        <end position="620"/>
    </location>
</feature>
<evidence type="ECO:0000256" key="7">
    <source>
        <dbReference type="ARBA" id="ARBA00013998"/>
    </source>
</evidence>
<dbReference type="InterPro" id="IPR004223">
    <property type="entry name" value="VitB12-dep_Met_synth_activ_dom"/>
</dbReference>
<comment type="pathway">
    <text evidence="4 21">Amino-acid biosynthesis; L-methionine biosynthesis via de novo pathway; L-methionine from L-homocysteine (MetH route): step 1/1.</text>
</comment>
<feature type="binding site" evidence="23">
    <location>
        <position position="808"/>
    </location>
    <ligand>
        <name>methylcob(III)alamin</name>
        <dbReference type="ChEBI" id="CHEBI:28115"/>
    </ligand>
</feature>
<dbReference type="AlphaFoldDB" id="A0A1G7VRS0"/>
<feature type="binding site" evidence="23">
    <location>
        <position position="1138"/>
    </location>
    <ligand>
        <name>S-adenosyl-L-methionine</name>
        <dbReference type="ChEBI" id="CHEBI:59789"/>
    </ligand>
</feature>
<evidence type="ECO:0000259" key="25">
    <source>
        <dbReference type="PROSITE" id="PS50970"/>
    </source>
</evidence>
<evidence type="ECO:0000256" key="23">
    <source>
        <dbReference type="PIRSR" id="PIRSR000381-2"/>
    </source>
</evidence>
<dbReference type="SUPFAM" id="SSF52242">
    <property type="entry name" value="Cobalamin (vitamin B12)-binding domain"/>
    <property type="match status" value="1"/>
</dbReference>
<dbReference type="InterPro" id="IPR011822">
    <property type="entry name" value="MetH"/>
</dbReference>
<dbReference type="GO" id="GO:0050667">
    <property type="term" value="P:homocysteine metabolic process"/>
    <property type="evidence" value="ECO:0007669"/>
    <property type="project" value="TreeGrafter"/>
</dbReference>
<keyword evidence="17 21" id="KW-0170">Cobalt</keyword>
<feature type="binding site" description="axial binding residue" evidence="22">
    <location>
        <position position="763"/>
    </location>
    <ligand>
        <name>methylcob(III)alamin</name>
        <dbReference type="ChEBI" id="CHEBI:28115"/>
    </ligand>
    <ligandPart>
        <name>Co</name>
        <dbReference type="ChEBI" id="CHEBI:27638"/>
    </ligandPart>
</feature>
<comment type="function">
    <text evidence="18 21">Catalyzes the transfer of a methyl group from methyl-cobalamin to homocysteine, yielding enzyme-bound cob(I)alamin and methionine. Subsequently, remethylates the cofactor using methyltetrahydrofolate.</text>
</comment>
<dbReference type="STRING" id="83767.SAMN05660652_00283"/>
<dbReference type="SUPFAM" id="SSF82282">
    <property type="entry name" value="Homocysteine S-methyltransferase"/>
    <property type="match status" value="1"/>
</dbReference>
<evidence type="ECO:0000256" key="18">
    <source>
        <dbReference type="ARBA" id="ARBA00025552"/>
    </source>
</evidence>
<dbReference type="NCBIfam" id="TIGR02082">
    <property type="entry name" value="metH"/>
    <property type="match status" value="1"/>
</dbReference>
<evidence type="ECO:0000256" key="5">
    <source>
        <dbReference type="ARBA" id="ARBA00010398"/>
    </source>
</evidence>
<evidence type="ECO:0000313" key="30">
    <source>
        <dbReference type="EMBL" id="SDG62505.1"/>
    </source>
</evidence>
<dbReference type="InterPro" id="IPR037010">
    <property type="entry name" value="VitB12-dep_Met_synth_activ_sf"/>
</dbReference>
<dbReference type="Pfam" id="PF02607">
    <property type="entry name" value="B12-binding_2"/>
    <property type="match status" value="1"/>
</dbReference>
<dbReference type="InterPro" id="IPR036589">
    <property type="entry name" value="HCY_dom_sf"/>
</dbReference>
<dbReference type="GO" id="GO:0008270">
    <property type="term" value="F:zinc ion binding"/>
    <property type="evidence" value="ECO:0007669"/>
    <property type="project" value="UniProtKB-UniRule"/>
</dbReference>
<dbReference type="PIRSF" id="PIRSF000381">
    <property type="entry name" value="MetH"/>
    <property type="match status" value="1"/>
</dbReference>
<dbReference type="PROSITE" id="PS50972">
    <property type="entry name" value="PTERIN_BINDING"/>
    <property type="match status" value="1"/>
</dbReference>
<comment type="similarity">
    <text evidence="5">Belongs to the vitamin-B12 dependent methionine synthase family.</text>
</comment>
<name>A0A1G7VRS0_9RHOO</name>
<dbReference type="UniPathway" id="UPA00051">
    <property type="reaction ID" value="UER00081"/>
</dbReference>
<evidence type="ECO:0000259" key="29">
    <source>
        <dbReference type="PROSITE" id="PS51337"/>
    </source>
</evidence>
<feature type="binding site" evidence="23">
    <location>
        <begin position="1193"/>
        <end position="1194"/>
    </location>
    <ligand>
        <name>S-adenosyl-L-methionine</name>
        <dbReference type="ChEBI" id="CHEBI:59789"/>
    </ligand>
</feature>
<dbReference type="GO" id="GO:0046653">
    <property type="term" value="P:tetrahydrofolate metabolic process"/>
    <property type="evidence" value="ECO:0007669"/>
    <property type="project" value="TreeGrafter"/>
</dbReference>
<evidence type="ECO:0000256" key="20">
    <source>
        <dbReference type="NCBIfam" id="TIGR02082"/>
    </source>
</evidence>
<comment type="cofactor">
    <cofactor evidence="3 21 22">
        <name>methylcob(III)alamin</name>
        <dbReference type="ChEBI" id="CHEBI:28115"/>
    </cofactor>
</comment>
<dbReference type="GO" id="GO:0008705">
    <property type="term" value="F:methionine synthase activity"/>
    <property type="evidence" value="ECO:0007669"/>
    <property type="project" value="UniProtKB-UniRule"/>
</dbReference>
<accession>A0A1G7VRS0</accession>
<evidence type="ECO:0000256" key="10">
    <source>
        <dbReference type="ARBA" id="ARBA00022628"/>
    </source>
</evidence>
<evidence type="ECO:0000256" key="17">
    <source>
        <dbReference type="ARBA" id="ARBA00023285"/>
    </source>
</evidence>
<evidence type="ECO:0000256" key="15">
    <source>
        <dbReference type="ARBA" id="ARBA00022833"/>
    </source>
</evidence>
<evidence type="ECO:0000259" key="27">
    <source>
        <dbReference type="PROSITE" id="PS50974"/>
    </source>
</evidence>
<feature type="binding site" evidence="23">
    <location>
        <position position="864"/>
    </location>
    <ligand>
        <name>methylcob(III)alamin</name>
        <dbReference type="ChEBI" id="CHEBI:28115"/>
    </ligand>
</feature>
<feature type="binding site" evidence="22 24">
    <location>
        <position position="312"/>
    </location>
    <ligand>
        <name>Zn(2+)</name>
        <dbReference type="ChEBI" id="CHEBI:29105"/>
    </ligand>
</feature>
<dbReference type="EC" id="2.1.1.13" evidence="6 20"/>
<dbReference type="PROSITE" id="PS51332">
    <property type="entry name" value="B12_BINDING"/>
    <property type="match status" value="1"/>
</dbReference>
<keyword evidence="9 21" id="KW-0028">Amino-acid biosynthesis</keyword>
<dbReference type="GO" id="GO:0005829">
    <property type="term" value="C:cytosol"/>
    <property type="evidence" value="ECO:0007669"/>
    <property type="project" value="TreeGrafter"/>
</dbReference>
<keyword evidence="14" id="KW-0677">Repeat</keyword>
<keyword evidence="13 21" id="KW-0479">Metal-binding</keyword>
<dbReference type="Gene3D" id="3.10.196.10">
    <property type="entry name" value="Vitamin B12-dependent methionine synthase, activation domain"/>
    <property type="match status" value="1"/>
</dbReference>
<feature type="domain" description="B12-binding" evidence="28">
    <location>
        <begin position="750"/>
        <end position="885"/>
    </location>
</feature>
<dbReference type="InterPro" id="IPR003759">
    <property type="entry name" value="Cbl-bd_cap"/>
</dbReference>
<dbReference type="Gene3D" id="3.20.20.330">
    <property type="entry name" value="Homocysteine-binding-like domain"/>
    <property type="match status" value="1"/>
</dbReference>
<dbReference type="GO" id="GO:0031419">
    <property type="term" value="F:cobalamin binding"/>
    <property type="evidence" value="ECO:0007669"/>
    <property type="project" value="UniProtKB-UniRule"/>
</dbReference>
<dbReference type="PANTHER" id="PTHR45833:SF1">
    <property type="entry name" value="METHIONINE SYNTHASE"/>
    <property type="match status" value="1"/>
</dbReference>
<evidence type="ECO:0000256" key="3">
    <source>
        <dbReference type="ARBA" id="ARBA00001956"/>
    </source>
</evidence>
<keyword evidence="11 21" id="KW-0808">Transferase</keyword>
<keyword evidence="16 21" id="KW-0486">Methionine biosynthesis</keyword>
<dbReference type="Pfam" id="PF02965">
    <property type="entry name" value="Met_synt_B12"/>
    <property type="match status" value="1"/>
</dbReference>
<keyword evidence="31" id="KW-1185">Reference proteome</keyword>
<dbReference type="InterPro" id="IPR006158">
    <property type="entry name" value="Cobalamin-bd"/>
</dbReference>
<evidence type="ECO:0000256" key="8">
    <source>
        <dbReference type="ARBA" id="ARBA00022603"/>
    </source>
</evidence>
<feature type="domain" description="Hcy-binding" evidence="25">
    <location>
        <begin position="6"/>
        <end position="326"/>
    </location>
</feature>
<keyword evidence="12 21" id="KW-0949">S-adenosyl-L-methionine</keyword>
<evidence type="ECO:0000313" key="31">
    <source>
        <dbReference type="Proteomes" id="UP000198607"/>
    </source>
</evidence>
<dbReference type="InterPro" id="IPR050554">
    <property type="entry name" value="Met_Synthase/Corrinoid"/>
</dbReference>
<evidence type="ECO:0000259" key="26">
    <source>
        <dbReference type="PROSITE" id="PS50972"/>
    </source>
</evidence>
<dbReference type="Pfam" id="PF02310">
    <property type="entry name" value="B12-binding"/>
    <property type="match status" value="1"/>
</dbReference>
<dbReference type="Pfam" id="PF00809">
    <property type="entry name" value="Pterin_bind"/>
    <property type="match status" value="1"/>
</dbReference>
<dbReference type="CDD" id="cd00740">
    <property type="entry name" value="MeTr"/>
    <property type="match status" value="1"/>
</dbReference>
<keyword evidence="8 21" id="KW-0489">Methyltransferase</keyword>
<evidence type="ECO:0000256" key="6">
    <source>
        <dbReference type="ARBA" id="ARBA00012032"/>
    </source>
</evidence>
<feature type="domain" description="B12-binding N-terminal" evidence="29">
    <location>
        <begin position="648"/>
        <end position="746"/>
    </location>
</feature>
<dbReference type="InterPro" id="IPR036724">
    <property type="entry name" value="Cobalamin-bd_sf"/>
</dbReference>
<comment type="cofactor">
    <cofactor evidence="2 21 24">
        <name>Zn(2+)</name>
        <dbReference type="ChEBI" id="CHEBI:29105"/>
    </cofactor>
</comment>
<dbReference type="RefSeq" id="WP_091932316.1">
    <property type="nucleotide sequence ID" value="NZ_FNCY01000001.1"/>
</dbReference>
<dbReference type="FunFam" id="3.20.20.20:FF:000002">
    <property type="entry name" value="Methionine synthase"/>
    <property type="match status" value="1"/>
</dbReference>